<reference evidence="1" key="1">
    <citation type="submission" date="2019-08" db="EMBL/GenBank/DDBJ databases">
        <authorList>
            <person name="Kucharzyk K."/>
            <person name="Murdoch R.W."/>
            <person name="Higgins S."/>
            <person name="Loffler F."/>
        </authorList>
    </citation>
    <scope>NUCLEOTIDE SEQUENCE</scope>
</reference>
<dbReference type="EMBL" id="VSSQ01010768">
    <property type="protein sequence ID" value="MPM45173.1"/>
    <property type="molecule type" value="Genomic_DNA"/>
</dbReference>
<accession>A0A645A2U3</accession>
<organism evidence="1">
    <name type="scientific">bioreactor metagenome</name>
    <dbReference type="NCBI Taxonomy" id="1076179"/>
    <lineage>
        <taxon>unclassified sequences</taxon>
        <taxon>metagenomes</taxon>
        <taxon>ecological metagenomes</taxon>
    </lineage>
</organism>
<dbReference type="Pfam" id="PF18937">
    <property type="entry name" value="DUF5685"/>
    <property type="match status" value="1"/>
</dbReference>
<evidence type="ECO:0000313" key="1">
    <source>
        <dbReference type="EMBL" id="MPM45173.1"/>
    </source>
</evidence>
<protein>
    <submittedName>
        <fullName evidence="1">Uncharacterized protein</fullName>
    </submittedName>
</protein>
<dbReference type="InterPro" id="IPR043740">
    <property type="entry name" value="DUF5685"/>
</dbReference>
<sequence length="293" mass="34380">MFGYVMPCKMELKIRDYEKFKAYYCGLCLSLKNNFGNVSRFALNYDMTFLGVLLDSLDKNKNSYINSGCIAHPIGKRLKIVDNKAIDYAAFCNTSLMYFKLLDDYEDNNSLHSKLLSLTIKKFVKTSDINLKPLIDYMENKLNELYTLEKSLESFSIDEISDKFADLTGFIISYYYKEEEFKDTLYNLGYSLGRWIYIIDAYDDLEEDMKKKKFNAINKAFNEENLPYEEFVNLIRERVELNLILSADSCLRALDNLPLAKNEELLYNILQLGLMEKMERIKMRSEEKNEKSL</sequence>
<comment type="caution">
    <text evidence="1">The sequence shown here is derived from an EMBL/GenBank/DDBJ whole genome shotgun (WGS) entry which is preliminary data.</text>
</comment>
<name>A0A645A2U3_9ZZZZ</name>
<proteinExistence type="predicted"/>
<dbReference type="AlphaFoldDB" id="A0A645A2U3"/>
<gene>
    <name evidence="1" type="ORF">SDC9_91859</name>
</gene>